<feature type="region of interest" description="Disordered" evidence="2">
    <location>
        <begin position="121"/>
        <end position="170"/>
    </location>
</feature>
<dbReference type="AlphaFoldDB" id="A0A210Q352"/>
<organism evidence="4 5">
    <name type="scientific">Mizuhopecten yessoensis</name>
    <name type="common">Japanese scallop</name>
    <name type="synonym">Patinopecten yessoensis</name>
    <dbReference type="NCBI Taxonomy" id="6573"/>
    <lineage>
        <taxon>Eukaryota</taxon>
        <taxon>Metazoa</taxon>
        <taxon>Spiralia</taxon>
        <taxon>Lophotrochozoa</taxon>
        <taxon>Mollusca</taxon>
        <taxon>Bivalvia</taxon>
        <taxon>Autobranchia</taxon>
        <taxon>Pteriomorphia</taxon>
        <taxon>Pectinida</taxon>
        <taxon>Pectinoidea</taxon>
        <taxon>Pectinidae</taxon>
        <taxon>Mizuhopecten</taxon>
    </lineage>
</organism>
<dbReference type="SUPFAM" id="SSF46565">
    <property type="entry name" value="Chaperone J-domain"/>
    <property type="match status" value="1"/>
</dbReference>
<feature type="compositionally biased region" description="Polar residues" evidence="2">
    <location>
        <begin position="133"/>
        <end position="143"/>
    </location>
</feature>
<dbReference type="PRINTS" id="PR00625">
    <property type="entry name" value="JDOMAIN"/>
</dbReference>
<evidence type="ECO:0000256" key="2">
    <source>
        <dbReference type="SAM" id="MobiDB-lite"/>
    </source>
</evidence>
<sequence length="170" mass="19723">MEEILQHKCREEDDFYKILNCSEHSSTEQINTEYKILALECHPDKNPADHTAVEKFARLQKAKEVLSDQEMRKKYDKWKNSGIAMSYDQWSGLRDSVHTSMHWASVKPQPMLDHPEHRIKRPTQRSDTHGSVPVSTTSTSYQLATKEASSPPWERDAASTTLSKFRNYEI</sequence>
<keyword evidence="1" id="KW-0143">Chaperone</keyword>
<reference evidence="4 5" key="1">
    <citation type="journal article" date="2017" name="Nat. Ecol. Evol.">
        <title>Scallop genome provides insights into evolution of bilaterian karyotype and development.</title>
        <authorList>
            <person name="Wang S."/>
            <person name="Zhang J."/>
            <person name="Jiao W."/>
            <person name="Li J."/>
            <person name="Xun X."/>
            <person name="Sun Y."/>
            <person name="Guo X."/>
            <person name="Huan P."/>
            <person name="Dong B."/>
            <person name="Zhang L."/>
            <person name="Hu X."/>
            <person name="Sun X."/>
            <person name="Wang J."/>
            <person name="Zhao C."/>
            <person name="Wang Y."/>
            <person name="Wang D."/>
            <person name="Huang X."/>
            <person name="Wang R."/>
            <person name="Lv J."/>
            <person name="Li Y."/>
            <person name="Zhang Z."/>
            <person name="Liu B."/>
            <person name="Lu W."/>
            <person name="Hui Y."/>
            <person name="Liang J."/>
            <person name="Zhou Z."/>
            <person name="Hou R."/>
            <person name="Li X."/>
            <person name="Liu Y."/>
            <person name="Li H."/>
            <person name="Ning X."/>
            <person name="Lin Y."/>
            <person name="Zhao L."/>
            <person name="Xing Q."/>
            <person name="Dou J."/>
            <person name="Li Y."/>
            <person name="Mao J."/>
            <person name="Guo H."/>
            <person name="Dou H."/>
            <person name="Li T."/>
            <person name="Mu C."/>
            <person name="Jiang W."/>
            <person name="Fu Q."/>
            <person name="Fu X."/>
            <person name="Miao Y."/>
            <person name="Liu J."/>
            <person name="Yu Q."/>
            <person name="Li R."/>
            <person name="Liao H."/>
            <person name="Li X."/>
            <person name="Kong Y."/>
            <person name="Jiang Z."/>
            <person name="Chourrout D."/>
            <person name="Li R."/>
            <person name="Bao Z."/>
        </authorList>
    </citation>
    <scope>NUCLEOTIDE SEQUENCE [LARGE SCALE GENOMIC DNA]</scope>
    <source>
        <strain evidence="4 5">PY_sf001</strain>
    </source>
</reference>
<evidence type="ECO:0000313" key="4">
    <source>
        <dbReference type="EMBL" id="OWF43166.1"/>
    </source>
</evidence>
<dbReference type="Proteomes" id="UP000242188">
    <property type="component" value="Unassembled WGS sequence"/>
</dbReference>
<dbReference type="InterPro" id="IPR001623">
    <property type="entry name" value="DnaJ_domain"/>
</dbReference>
<feature type="domain" description="J" evidence="3">
    <location>
        <begin position="14"/>
        <end position="79"/>
    </location>
</feature>
<dbReference type="EMBL" id="NEDP02005157">
    <property type="protein sequence ID" value="OWF43166.1"/>
    <property type="molecule type" value="Genomic_DNA"/>
</dbReference>
<dbReference type="Gene3D" id="1.10.287.110">
    <property type="entry name" value="DnaJ domain"/>
    <property type="match status" value="1"/>
</dbReference>
<dbReference type="CDD" id="cd06257">
    <property type="entry name" value="DnaJ"/>
    <property type="match status" value="1"/>
</dbReference>
<evidence type="ECO:0000313" key="5">
    <source>
        <dbReference type="Proteomes" id="UP000242188"/>
    </source>
</evidence>
<dbReference type="PANTHER" id="PTHR44500">
    <property type="entry name" value="DNAJ HOMOLOG SUBFAMILY C MEMBER 12"/>
    <property type="match status" value="1"/>
</dbReference>
<gene>
    <name evidence="4" type="ORF">KP79_PYT06547</name>
</gene>
<proteinExistence type="predicted"/>
<evidence type="ECO:0000256" key="1">
    <source>
        <dbReference type="ARBA" id="ARBA00023186"/>
    </source>
</evidence>
<dbReference type="Pfam" id="PF00226">
    <property type="entry name" value="DnaJ"/>
    <property type="match status" value="1"/>
</dbReference>
<protein>
    <submittedName>
        <fullName evidence="4">DnaJ-like subfamily C member 12</fullName>
    </submittedName>
</protein>
<accession>A0A210Q352</accession>
<dbReference type="GO" id="GO:0005737">
    <property type="term" value="C:cytoplasm"/>
    <property type="evidence" value="ECO:0007669"/>
    <property type="project" value="TreeGrafter"/>
</dbReference>
<dbReference type="PROSITE" id="PS50076">
    <property type="entry name" value="DNAJ_2"/>
    <property type="match status" value="1"/>
</dbReference>
<dbReference type="InterPro" id="IPR029827">
    <property type="entry name" value="JDP1-like"/>
</dbReference>
<keyword evidence="5" id="KW-1185">Reference proteome</keyword>
<dbReference type="OrthoDB" id="436519at2759"/>
<evidence type="ECO:0000259" key="3">
    <source>
        <dbReference type="PROSITE" id="PS50076"/>
    </source>
</evidence>
<name>A0A210Q352_MIZYE</name>
<dbReference type="InterPro" id="IPR036869">
    <property type="entry name" value="J_dom_sf"/>
</dbReference>
<dbReference type="STRING" id="6573.A0A210Q352"/>
<dbReference type="SMART" id="SM00271">
    <property type="entry name" value="DnaJ"/>
    <property type="match status" value="1"/>
</dbReference>
<dbReference type="PANTHER" id="PTHR44500:SF1">
    <property type="entry name" value="DNAJ HOMOLOG SUBFAMILY C MEMBER 12"/>
    <property type="match status" value="1"/>
</dbReference>
<comment type="caution">
    <text evidence="4">The sequence shown here is derived from an EMBL/GenBank/DDBJ whole genome shotgun (WGS) entry which is preliminary data.</text>
</comment>